<dbReference type="Pfam" id="PF00144">
    <property type="entry name" value="Beta-lactamase"/>
    <property type="match status" value="1"/>
</dbReference>
<evidence type="ECO:0000256" key="1">
    <source>
        <dbReference type="SAM" id="Phobius"/>
    </source>
</evidence>
<dbReference type="SUPFAM" id="SSF56601">
    <property type="entry name" value="beta-lactamase/transpeptidase-like"/>
    <property type="match status" value="1"/>
</dbReference>
<dbReference type="Proteomes" id="UP000266482">
    <property type="component" value="Unassembled WGS sequence"/>
</dbReference>
<feature type="domain" description="Beta-lactamase-related" evidence="2">
    <location>
        <begin position="41"/>
        <end position="378"/>
    </location>
</feature>
<dbReference type="InterPro" id="IPR001466">
    <property type="entry name" value="Beta-lactam-related"/>
</dbReference>
<evidence type="ECO:0000259" key="2">
    <source>
        <dbReference type="Pfam" id="PF00144"/>
    </source>
</evidence>
<gene>
    <name evidence="3" type="ORF">D3P08_14655</name>
</gene>
<evidence type="ECO:0000313" key="4">
    <source>
        <dbReference type="Proteomes" id="UP000266482"/>
    </source>
</evidence>
<dbReference type="InterPro" id="IPR050491">
    <property type="entry name" value="AmpC-like"/>
</dbReference>
<protein>
    <submittedName>
        <fullName evidence="3">Class A beta-lactamase-related serine hydrolase</fullName>
    </submittedName>
</protein>
<dbReference type="PANTHER" id="PTHR46825:SF9">
    <property type="entry name" value="BETA-LACTAMASE-RELATED DOMAIN-CONTAINING PROTEIN"/>
    <property type="match status" value="1"/>
</dbReference>
<keyword evidence="4" id="KW-1185">Reference proteome</keyword>
<keyword evidence="1" id="KW-1133">Transmembrane helix</keyword>
<dbReference type="PANTHER" id="PTHR46825">
    <property type="entry name" value="D-ALANYL-D-ALANINE-CARBOXYPEPTIDASE/ENDOPEPTIDASE AMPH"/>
    <property type="match status" value="1"/>
</dbReference>
<proteinExistence type="predicted"/>
<dbReference type="Gene3D" id="3.40.710.10">
    <property type="entry name" value="DD-peptidase/beta-lactamase superfamily"/>
    <property type="match status" value="1"/>
</dbReference>
<organism evidence="3 4">
    <name type="scientific">Paenibacillus nanensis</name>
    <dbReference type="NCBI Taxonomy" id="393251"/>
    <lineage>
        <taxon>Bacteria</taxon>
        <taxon>Bacillati</taxon>
        <taxon>Bacillota</taxon>
        <taxon>Bacilli</taxon>
        <taxon>Bacillales</taxon>
        <taxon>Paenibacillaceae</taxon>
        <taxon>Paenibacillus</taxon>
    </lineage>
</organism>
<dbReference type="OrthoDB" id="846150at2"/>
<dbReference type="InterPro" id="IPR012338">
    <property type="entry name" value="Beta-lactam/transpept-like"/>
</dbReference>
<dbReference type="EMBL" id="QXQA01000009">
    <property type="protein sequence ID" value="RIX51667.1"/>
    <property type="molecule type" value="Genomic_DNA"/>
</dbReference>
<dbReference type="RefSeq" id="WP_119600451.1">
    <property type="nucleotide sequence ID" value="NZ_QXQA01000009.1"/>
</dbReference>
<dbReference type="AlphaFoldDB" id="A0A3A1UT57"/>
<feature type="transmembrane region" description="Helical" evidence="1">
    <location>
        <begin position="12"/>
        <end position="31"/>
    </location>
</feature>
<keyword evidence="1" id="KW-0472">Membrane</keyword>
<reference evidence="3 4" key="1">
    <citation type="submission" date="2018-09" db="EMBL/GenBank/DDBJ databases">
        <title>Paenibacillus aracenensis nov. sp. isolated from a cave in southern Spain.</title>
        <authorList>
            <person name="Jurado V."/>
            <person name="Gutierrez-Patricio S."/>
            <person name="Gonzalez-Pimentel J.L."/>
            <person name="Miller A.Z."/>
            <person name="Laiz L."/>
            <person name="Saiz-Jimenez C."/>
        </authorList>
    </citation>
    <scope>NUCLEOTIDE SEQUENCE [LARGE SCALE GENOMIC DNA]</scope>
    <source>
        <strain evidence="3 4">DSM 22867</strain>
    </source>
</reference>
<comment type="caution">
    <text evidence="3">The sequence shown here is derived from an EMBL/GenBank/DDBJ whole genome shotgun (WGS) entry which is preliminary data.</text>
</comment>
<evidence type="ECO:0000313" key="3">
    <source>
        <dbReference type="EMBL" id="RIX51667.1"/>
    </source>
</evidence>
<name>A0A3A1UT57_9BACL</name>
<accession>A0A3A1UT57</accession>
<dbReference type="GO" id="GO:0016787">
    <property type="term" value="F:hydrolase activity"/>
    <property type="evidence" value="ECO:0007669"/>
    <property type="project" value="UniProtKB-KW"/>
</dbReference>
<sequence length="399" mass="44186">MKEKRKRGRVWKIIGGIVGVVILSIAVLVVVQIDFSNPKDLDEFVEAKMKKSGLTGASIAILKDNKVDRLIHYGYADSENDEPVTDETMFQIASVSKTITATAVMQLVENGTIKLDDDINDYLPFRVVHPKYPDTPITFRMLLSHTSGIENNWEVYETLYTTHSGGGDSPISLETFMKQFLLPDGKWYDEEKNFTANEPGTAFTYSNIGYGLLGYLVEVITKTPFPDYSQTHIFDPIGMTSTKWLHQDIENSEQLATLYESEGKPIVPYSFPTYPDGGLKTTASDFAAFVLAVMNSGQGENGAILSQPTIDLMLEPQSNGGKQALGWSYSVPEEIYLKNAVQGQAIGHGGSDPGIFTIVLFNPDNKSGVIVFLNQKPELNLKVLNLHSMVKRLIKEAEL</sequence>
<keyword evidence="3" id="KW-0378">Hydrolase</keyword>
<keyword evidence="1" id="KW-0812">Transmembrane</keyword>